<evidence type="ECO:0000313" key="1">
    <source>
        <dbReference type="EMBL" id="KAI4296033.1"/>
    </source>
</evidence>
<comment type="caution">
    <text evidence="1">The sequence shown here is derived from an EMBL/GenBank/DDBJ whole genome shotgun (WGS) entry which is preliminary data.</text>
</comment>
<organism evidence="1 2">
    <name type="scientific">Bauhinia variegata</name>
    <name type="common">Purple orchid tree</name>
    <name type="synonym">Phanera variegata</name>
    <dbReference type="NCBI Taxonomy" id="167791"/>
    <lineage>
        <taxon>Eukaryota</taxon>
        <taxon>Viridiplantae</taxon>
        <taxon>Streptophyta</taxon>
        <taxon>Embryophyta</taxon>
        <taxon>Tracheophyta</taxon>
        <taxon>Spermatophyta</taxon>
        <taxon>Magnoliopsida</taxon>
        <taxon>eudicotyledons</taxon>
        <taxon>Gunneridae</taxon>
        <taxon>Pentapetalae</taxon>
        <taxon>rosids</taxon>
        <taxon>fabids</taxon>
        <taxon>Fabales</taxon>
        <taxon>Fabaceae</taxon>
        <taxon>Cercidoideae</taxon>
        <taxon>Cercideae</taxon>
        <taxon>Bauhiniinae</taxon>
        <taxon>Bauhinia</taxon>
    </lineage>
</organism>
<proteinExistence type="predicted"/>
<evidence type="ECO:0000313" key="2">
    <source>
        <dbReference type="Proteomes" id="UP000828941"/>
    </source>
</evidence>
<protein>
    <submittedName>
        <fullName evidence="1">Uncharacterized protein</fullName>
    </submittedName>
</protein>
<dbReference type="EMBL" id="CM039439">
    <property type="protein sequence ID" value="KAI4296033.1"/>
    <property type="molecule type" value="Genomic_DNA"/>
</dbReference>
<gene>
    <name evidence="1" type="ORF">L6164_036023</name>
</gene>
<keyword evidence="2" id="KW-1185">Reference proteome</keyword>
<sequence length="179" mass="19951">MMRVVLGSLKGRSFFMVSVAALSATVFLLLFVSSLVIQKESEREASIKVMISTKRNRTVNTSRKLLQSSDFKGWNHIETACSKNNIAIYQGQVAPLPNGIPTYAVQIMNMCASDCSISHIHVHCGWFSSACLVNPRVFRRLRFDDCLVNDGKALGPGRSLFFKYSNTFPYHFSVSSVVC</sequence>
<name>A0ACB9KFQ7_BAUVA</name>
<accession>A0ACB9KFQ7</accession>
<reference evidence="1 2" key="1">
    <citation type="journal article" date="2022" name="DNA Res.">
        <title>Chromosomal-level genome assembly of the orchid tree Bauhinia variegata (Leguminosae; Cercidoideae) supports the allotetraploid origin hypothesis of Bauhinia.</title>
        <authorList>
            <person name="Zhong Y."/>
            <person name="Chen Y."/>
            <person name="Zheng D."/>
            <person name="Pang J."/>
            <person name="Liu Y."/>
            <person name="Luo S."/>
            <person name="Meng S."/>
            <person name="Qian L."/>
            <person name="Wei D."/>
            <person name="Dai S."/>
            <person name="Zhou R."/>
        </authorList>
    </citation>
    <scope>NUCLEOTIDE SEQUENCE [LARGE SCALE GENOMIC DNA]</scope>
    <source>
        <strain evidence="1">BV-YZ2020</strain>
    </source>
</reference>
<dbReference type="Proteomes" id="UP000828941">
    <property type="component" value="Chromosome 14"/>
</dbReference>